<protein>
    <submittedName>
        <fullName evidence="6">NAD(P)H-dependent oxidoreductase</fullName>
    </submittedName>
</protein>
<evidence type="ECO:0000259" key="5">
    <source>
        <dbReference type="Pfam" id="PF02525"/>
    </source>
</evidence>
<accession>A0ABR7Y4G4</accession>
<comment type="similarity">
    <text evidence="4">Belongs to the oxidoreductase MdaB family.</text>
</comment>
<dbReference type="InterPro" id="IPR052397">
    <property type="entry name" value="NADPH-QR_MdaB"/>
</dbReference>
<gene>
    <name evidence="6" type="ORF">H8B17_11475</name>
</gene>
<dbReference type="Pfam" id="PF02525">
    <property type="entry name" value="Flavodoxin_2"/>
    <property type="match status" value="1"/>
</dbReference>
<evidence type="ECO:0000256" key="1">
    <source>
        <dbReference type="ARBA" id="ARBA00001974"/>
    </source>
</evidence>
<evidence type="ECO:0000256" key="3">
    <source>
        <dbReference type="ARBA" id="ARBA00022827"/>
    </source>
</evidence>
<comment type="caution">
    <text evidence="6">The sequence shown here is derived from an EMBL/GenBank/DDBJ whole genome shotgun (WGS) entry which is preliminary data.</text>
</comment>
<feature type="domain" description="Flavodoxin-like fold" evidence="5">
    <location>
        <begin position="3"/>
        <end position="192"/>
    </location>
</feature>
<dbReference type="RefSeq" id="WP_190309292.1">
    <property type="nucleotide sequence ID" value="NZ_JACNYK010000002.1"/>
</dbReference>
<evidence type="ECO:0000313" key="7">
    <source>
        <dbReference type="Proteomes" id="UP000606494"/>
    </source>
</evidence>
<dbReference type="PANTHER" id="PTHR46305:SF3">
    <property type="entry name" value="NADPH:QUINONE OXIDOREDUCTASE MDAB"/>
    <property type="match status" value="1"/>
</dbReference>
<dbReference type="SUPFAM" id="SSF52218">
    <property type="entry name" value="Flavoproteins"/>
    <property type="match status" value="1"/>
</dbReference>
<proteinExistence type="inferred from homology"/>
<dbReference type="PANTHER" id="PTHR46305">
    <property type="match status" value="1"/>
</dbReference>
<comment type="cofactor">
    <cofactor evidence="1">
        <name>FAD</name>
        <dbReference type="ChEBI" id="CHEBI:57692"/>
    </cofactor>
</comment>
<dbReference type="Proteomes" id="UP000606494">
    <property type="component" value="Unassembled WGS sequence"/>
</dbReference>
<keyword evidence="2" id="KW-0285">Flavoprotein</keyword>
<dbReference type="Gene3D" id="3.40.50.360">
    <property type="match status" value="1"/>
</dbReference>
<sequence>MAKIFIINGGQAFNESKGLFNKLLTEWSGHSLTELGFEIRTTHVEEGYEIEREIENFVWADAIIVHTPIWWFQLPYKLKEYIDVVFQHGRGKIYKSDGRTRTNPEIDYGTGGLLTGKKYMITSSWNAPEGAFTIENELMDQTTVDDGVLFGVHIAMKFVGLSKLDGFHFYDIVKGLTPQRFSEYHKNYISHLKQIFQPLMKSNKKSEPVADRA</sequence>
<name>A0ABR7Y4G4_9SPHI</name>
<organism evidence="6 7">
    <name type="scientific">Sphingobacterium arenae</name>
    <dbReference type="NCBI Taxonomy" id="1280598"/>
    <lineage>
        <taxon>Bacteria</taxon>
        <taxon>Pseudomonadati</taxon>
        <taxon>Bacteroidota</taxon>
        <taxon>Sphingobacteriia</taxon>
        <taxon>Sphingobacteriales</taxon>
        <taxon>Sphingobacteriaceae</taxon>
        <taxon>Sphingobacterium</taxon>
    </lineage>
</organism>
<dbReference type="EMBL" id="JACNYK010000002">
    <property type="protein sequence ID" value="MBD1426204.1"/>
    <property type="molecule type" value="Genomic_DNA"/>
</dbReference>
<keyword evidence="7" id="KW-1185">Reference proteome</keyword>
<evidence type="ECO:0000256" key="2">
    <source>
        <dbReference type="ARBA" id="ARBA00022630"/>
    </source>
</evidence>
<dbReference type="InterPro" id="IPR003680">
    <property type="entry name" value="Flavodoxin_fold"/>
</dbReference>
<keyword evidence="3" id="KW-0274">FAD</keyword>
<evidence type="ECO:0000313" key="6">
    <source>
        <dbReference type="EMBL" id="MBD1426204.1"/>
    </source>
</evidence>
<dbReference type="InterPro" id="IPR029039">
    <property type="entry name" value="Flavoprotein-like_sf"/>
</dbReference>
<reference evidence="6 7" key="1">
    <citation type="submission" date="2020-08" db="EMBL/GenBank/DDBJ databases">
        <title>Sphingobacterium sp. DN00404 isolated from aquaculture water.</title>
        <authorList>
            <person name="Zhang M."/>
        </authorList>
    </citation>
    <scope>NUCLEOTIDE SEQUENCE [LARGE SCALE GENOMIC DNA]</scope>
    <source>
        <strain evidence="6 7">KCTC 32294</strain>
    </source>
</reference>
<evidence type="ECO:0000256" key="4">
    <source>
        <dbReference type="ARBA" id="ARBA00037981"/>
    </source>
</evidence>